<evidence type="ECO:0000313" key="6">
    <source>
        <dbReference type="Proteomes" id="UP000814353"/>
    </source>
</evidence>
<reference evidence="4 6" key="1">
    <citation type="submission" date="2020-05" db="EMBL/GenBank/DDBJ databases">
        <title>Comparative genomic analysis of denitrifying bacteria from Halomonas genus.</title>
        <authorList>
            <person name="Wang L."/>
            <person name="Shao Z."/>
        </authorList>
    </citation>
    <scope>NUCLEOTIDE SEQUENCE [LARGE SCALE GENOMIC DNA]</scope>
    <source>
        <strain evidence="4 6">DSM 17331</strain>
    </source>
</reference>
<feature type="repeat" description="TPR" evidence="1">
    <location>
        <begin position="40"/>
        <end position="73"/>
    </location>
</feature>
<dbReference type="SMART" id="SM00386">
    <property type="entry name" value="HAT"/>
    <property type="match status" value="2"/>
</dbReference>
<comment type="caution">
    <text evidence="3">The sequence shown here is derived from an EMBL/GenBank/DDBJ whole genome shotgun (WGS) entry which is preliminary data.</text>
</comment>
<accession>A0A7V9W1L7</accession>
<dbReference type="Proteomes" id="UP000518091">
    <property type="component" value="Unassembled WGS sequence"/>
</dbReference>
<protein>
    <submittedName>
        <fullName evidence="3">Type IV pilus biogenesis/stability protein PilW</fullName>
    </submittedName>
</protein>
<dbReference type="EMBL" id="JABFUB010000010">
    <property type="protein sequence ID" value="MCG6662468.1"/>
    <property type="molecule type" value="Genomic_DNA"/>
</dbReference>
<feature type="signal peptide" evidence="2">
    <location>
        <begin position="1"/>
        <end position="28"/>
    </location>
</feature>
<proteinExistence type="predicted"/>
<evidence type="ECO:0000313" key="3">
    <source>
        <dbReference type="EMBL" id="MBA2779384.1"/>
    </source>
</evidence>
<dbReference type="RefSeq" id="WP_181514860.1">
    <property type="nucleotide sequence ID" value="NZ_JABFUB010000010.1"/>
</dbReference>
<evidence type="ECO:0000313" key="4">
    <source>
        <dbReference type="EMBL" id="MCG6662468.1"/>
    </source>
</evidence>
<evidence type="ECO:0000313" key="5">
    <source>
        <dbReference type="Proteomes" id="UP000518091"/>
    </source>
</evidence>
<dbReference type="NCBIfam" id="TIGR02521">
    <property type="entry name" value="type_IV_pilW"/>
    <property type="match status" value="1"/>
</dbReference>
<dbReference type="SUPFAM" id="SSF48452">
    <property type="entry name" value="TPR-like"/>
    <property type="match status" value="1"/>
</dbReference>
<organism evidence="3 5">
    <name type="scientific">Billgrantia kenyensis</name>
    <dbReference type="NCBI Taxonomy" id="321266"/>
    <lineage>
        <taxon>Bacteria</taxon>
        <taxon>Pseudomonadati</taxon>
        <taxon>Pseudomonadota</taxon>
        <taxon>Gammaproteobacteria</taxon>
        <taxon>Oceanospirillales</taxon>
        <taxon>Halomonadaceae</taxon>
        <taxon>Billgrantia</taxon>
    </lineage>
</organism>
<dbReference type="InterPro" id="IPR011990">
    <property type="entry name" value="TPR-like_helical_dom_sf"/>
</dbReference>
<feature type="repeat" description="TPR" evidence="1">
    <location>
        <begin position="144"/>
        <end position="177"/>
    </location>
</feature>
<dbReference type="AlphaFoldDB" id="A0A7V9W1L7"/>
<reference evidence="3 5" key="2">
    <citation type="submission" date="2020-07" db="EMBL/GenBank/DDBJ databases">
        <title>Identification of Halomonas strains.</title>
        <authorList>
            <person name="Xiao Z."/>
            <person name="Shen J."/>
        </authorList>
    </citation>
    <scope>NUCLEOTIDE SEQUENCE [LARGE SCALE GENOMIC DNA]</scope>
    <source>
        <strain evidence="3 5">DSM 17331</strain>
    </source>
</reference>
<sequence>MTRFPHSQSRSMPLVVMVVLSWWLSGCAAQPEQQTDTDPSEALTQLGMAYLERDNLPRAMSALNRALERAPDNAEALQAMAIVYQRQGEMQQAEEMFERAIAAAPNNSRARNNYAVFLYEHGKVRRACEQLEAASLDTRYANRAQLFTNLGQCHWELGEIDKARHSLERARSLDPRNPRSYFSLAELELEQGNPDRARQQLEAFVGLAGMTPEAQALARQIAASTPNMTATPGTDTSRDAP</sequence>
<evidence type="ECO:0000256" key="1">
    <source>
        <dbReference type="PROSITE-ProRule" id="PRU00339"/>
    </source>
</evidence>
<dbReference type="EMBL" id="JACEFT010000011">
    <property type="protein sequence ID" value="MBA2779384.1"/>
    <property type="molecule type" value="Genomic_DNA"/>
</dbReference>
<dbReference type="Pfam" id="PF13432">
    <property type="entry name" value="TPR_16"/>
    <property type="match status" value="1"/>
</dbReference>
<gene>
    <name evidence="3" type="primary">pilW</name>
    <name evidence="3" type="ORF">H1D44_10755</name>
    <name evidence="4" type="ORF">HOP48_13040</name>
</gene>
<dbReference type="PROSITE" id="PS51257">
    <property type="entry name" value="PROKAR_LIPOPROTEIN"/>
    <property type="match status" value="1"/>
</dbReference>
<dbReference type="PROSITE" id="PS50005">
    <property type="entry name" value="TPR"/>
    <property type="match status" value="3"/>
</dbReference>
<name>A0A7V9W1L7_9GAMM</name>
<dbReference type="PANTHER" id="PTHR12558">
    <property type="entry name" value="CELL DIVISION CYCLE 16,23,27"/>
    <property type="match status" value="1"/>
</dbReference>
<keyword evidence="2" id="KW-0732">Signal</keyword>
<keyword evidence="6" id="KW-1185">Reference proteome</keyword>
<dbReference type="Gene3D" id="1.25.40.10">
    <property type="entry name" value="Tetratricopeptide repeat domain"/>
    <property type="match status" value="1"/>
</dbReference>
<dbReference type="Proteomes" id="UP000814353">
    <property type="component" value="Unassembled WGS sequence"/>
</dbReference>
<evidence type="ECO:0000256" key="2">
    <source>
        <dbReference type="SAM" id="SignalP"/>
    </source>
</evidence>
<dbReference type="InterPro" id="IPR019734">
    <property type="entry name" value="TPR_rpt"/>
</dbReference>
<dbReference type="InterPro" id="IPR003107">
    <property type="entry name" value="HAT"/>
</dbReference>
<feature type="repeat" description="TPR" evidence="1">
    <location>
        <begin position="74"/>
        <end position="107"/>
    </location>
</feature>
<dbReference type="PANTHER" id="PTHR12558:SF13">
    <property type="entry name" value="CELL DIVISION CYCLE PROTEIN 27 HOMOLOG"/>
    <property type="match status" value="1"/>
</dbReference>
<dbReference type="GO" id="GO:0006396">
    <property type="term" value="P:RNA processing"/>
    <property type="evidence" value="ECO:0007669"/>
    <property type="project" value="InterPro"/>
</dbReference>
<dbReference type="SMART" id="SM00028">
    <property type="entry name" value="TPR"/>
    <property type="match status" value="4"/>
</dbReference>
<dbReference type="PROSITE" id="PS50293">
    <property type="entry name" value="TPR_REGION"/>
    <property type="match status" value="2"/>
</dbReference>
<dbReference type="InterPro" id="IPR013360">
    <property type="entry name" value="Pilus_4_PilW"/>
</dbReference>
<feature type="chain" id="PRO_5031187345" evidence="2">
    <location>
        <begin position="29"/>
        <end position="241"/>
    </location>
</feature>
<keyword evidence="1" id="KW-0802">TPR repeat</keyword>
<dbReference type="Pfam" id="PF13424">
    <property type="entry name" value="TPR_12"/>
    <property type="match status" value="1"/>
</dbReference>